<gene>
    <name evidence="14" type="ORF">EJB05_11596</name>
</gene>
<comment type="pathway">
    <text evidence="3">Protein modification; protein ubiquitination.</text>
</comment>
<sequence>MVFPISHSQLLGVLLLSLWITSSSFDPPRPDDEANEYLRFAEVEHHCRSVLSSAAGLAVDARRASFVKRTLSFEKGDWHQAAGDAPLMPFDGGDVPSDTGGRALEPLSLATFVLTNVDGANGGQTTALNVSGVLFLSISRKNRDSDIWPRVPVGPVTSPEFKISPGDTKLRIMFEGVYTERARGSNVGDGADERVLCLIGRAILPSRGVDGADPWDWAKNSGRSGFAPPVTADDNVLLVLRYPKEPTLTNRAVLGEMRSTSVALAAGYFDPVRLVSRLWWYPIHLARSEELVSGACSPLPSIDANNDDVAGDRAIKRYRGSFFCEVLSRYGRDTVLAVPWSERRCDSAAATSCRSLGPFEMDRAADEGELAGAGIVMQDLQCDLEEAGVERLSAIFRVMPPWEDPYTAVRRSGLSGMTLSAEGVWNISAGQACMVACRGISDKACHFRVCLYMALTFSITRRSVLVGSITSINASAGWAAHSSFSFQLGLALPLYWGWDGERLAFTYNYSKVEQAGELLRRGQSPFDFRKIISMSLPLRYPKTDYGNGDHTASLAYLADELTLRFMDKPRMFLPEWMEQPVLHLEIIFLGQVSDRNVLKGVSKASRVASEVSAPEGKSSPINVSAELTAVGYPRVTVSVISLEGVYNPEDGRMHLIGCRDVRLQWRNLSMHRDLEEGMDCSIEVKVEYPPTITHWFIWSMAKVHIASTRDAGDPLHFDTMKLQAIPTMYRRPRPDNVTRGIANGVLCIILLFAAIAAALSQLRHLRIHADAAPYVSLVMLGVQALGFGMPLVTDIQALRTKVTLRSDDINGLPTSSDVLNRMSPAYQSIYLVVKFLSLVAFVLTLCLGQNVRRSRARILARSRPELGRVPDDAKVLVHLALVVFQFLLVVNGPRAMTFEQHVVLMQDLFLLPQVIGNAAWRVNCKPLAGSYYLGVTAVRLLPHVYDYVRPPPRVAYPSPDYVNASWSVFFPNASDLVVPTVSVLLGLVVYVQQRWNSAIVGRMGVAEKKKSQEKMVASASIAWLSWLVRSNVSVDSETLVVTS</sequence>
<protein>
    <recommendedName>
        <fullName evidence="4">RING-type E3 ubiquitin transferase</fullName>
        <ecNumber evidence="4">2.3.2.27</ecNumber>
    </recommendedName>
</protein>
<evidence type="ECO:0000256" key="11">
    <source>
        <dbReference type="SAM" id="SignalP"/>
    </source>
</evidence>
<dbReference type="GO" id="GO:0061630">
    <property type="term" value="F:ubiquitin protein ligase activity"/>
    <property type="evidence" value="ECO:0007669"/>
    <property type="project" value="UniProtKB-EC"/>
</dbReference>
<dbReference type="EC" id="2.3.2.27" evidence="4"/>
<feature type="transmembrane region" description="Helical" evidence="10">
    <location>
        <begin position="771"/>
        <end position="792"/>
    </location>
</feature>
<dbReference type="Pfam" id="PF11145">
    <property type="entry name" value="DUF2921"/>
    <property type="match status" value="1"/>
</dbReference>
<keyword evidence="8 10" id="KW-1133">Transmembrane helix</keyword>
<evidence type="ECO:0000256" key="7">
    <source>
        <dbReference type="ARBA" id="ARBA00022786"/>
    </source>
</evidence>
<dbReference type="InterPro" id="IPR057425">
    <property type="entry name" value="DUF2921_N"/>
</dbReference>
<keyword evidence="9 10" id="KW-0472">Membrane</keyword>
<dbReference type="Proteomes" id="UP000324897">
    <property type="component" value="Chromosome 4"/>
</dbReference>
<evidence type="ECO:0000256" key="5">
    <source>
        <dbReference type="ARBA" id="ARBA00022679"/>
    </source>
</evidence>
<comment type="catalytic activity">
    <reaction evidence="1">
        <text>S-ubiquitinyl-[E2 ubiquitin-conjugating enzyme]-L-cysteine + [acceptor protein]-L-lysine = [E2 ubiquitin-conjugating enzyme]-L-cysteine + N(6)-ubiquitinyl-[acceptor protein]-L-lysine.</text>
        <dbReference type="EC" id="2.3.2.27"/>
    </reaction>
</comment>
<keyword evidence="15" id="KW-1185">Reference proteome</keyword>
<evidence type="ECO:0000256" key="8">
    <source>
        <dbReference type="ARBA" id="ARBA00022989"/>
    </source>
</evidence>
<proteinExistence type="predicted"/>
<evidence type="ECO:0000256" key="1">
    <source>
        <dbReference type="ARBA" id="ARBA00000900"/>
    </source>
</evidence>
<feature type="chain" id="PRO_5023896436" description="RING-type E3 ubiquitin transferase" evidence="11">
    <location>
        <begin position="26"/>
        <end position="1043"/>
    </location>
</feature>
<organism evidence="14 15">
    <name type="scientific">Eragrostis curvula</name>
    <name type="common">weeping love grass</name>
    <dbReference type="NCBI Taxonomy" id="38414"/>
    <lineage>
        <taxon>Eukaryota</taxon>
        <taxon>Viridiplantae</taxon>
        <taxon>Streptophyta</taxon>
        <taxon>Embryophyta</taxon>
        <taxon>Tracheophyta</taxon>
        <taxon>Spermatophyta</taxon>
        <taxon>Magnoliopsida</taxon>
        <taxon>Liliopsida</taxon>
        <taxon>Poales</taxon>
        <taxon>Poaceae</taxon>
        <taxon>PACMAD clade</taxon>
        <taxon>Chloridoideae</taxon>
        <taxon>Eragrostideae</taxon>
        <taxon>Eragrostidinae</taxon>
        <taxon>Eragrostis</taxon>
    </lineage>
</organism>
<keyword evidence="6 10" id="KW-0812">Transmembrane</keyword>
<dbReference type="AlphaFoldDB" id="A0A5J9VPW0"/>
<evidence type="ECO:0000313" key="14">
    <source>
        <dbReference type="EMBL" id="TVU38239.1"/>
    </source>
</evidence>
<evidence type="ECO:0000313" key="15">
    <source>
        <dbReference type="Proteomes" id="UP000324897"/>
    </source>
</evidence>
<evidence type="ECO:0000259" key="13">
    <source>
        <dbReference type="Pfam" id="PF25333"/>
    </source>
</evidence>
<feature type="domain" description="DUF2921" evidence="13">
    <location>
        <begin position="607"/>
        <end position="720"/>
    </location>
</feature>
<dbReference type="PANTHER" id="PTHR33389">
    <property type="entry name" value="FAMILY PROTEIN, PUTATIVE (DUF2921)-RELATED"/>
    <property type="match status" value="1"/>
</dbReference>
<dbReference type="InterPro" id="IPR021319">
    <property type="entry name" value="DUF2921"/>
</dbReference>
<feature type="domain" description="DUF2921" evidence="13">
    <location>
        <begin position="316"/>
        <end position="475"/>
    </location>
</feature>
<evidence type="ECO:0000259" key="12">
    <source>
        <dbReference type="Pfam" id="PF11145"/>
    </source>
</evidence>
<evidence type="ECO:0000256" key="4">
    <source>
        <dbReference type="ARBA" id="ARBA00012483"/>
    </source>
</evidence>
<dbReference type="Pfam" id="PF25333">
    <property type="entry name" value="DUF2921_N"/>
    <property type="match status" value="3"/>
</dbReference>
<feature type="transmembrane region" description="Helical" evidence="10">
    <location>
        <begin position="740"/>
        <end position="759"/>
    </location>
</feature>
<keyword evidence="5" id="KW-0808">Transferase</keyword>
<dbReference type="GO" id="GO:0012505">
    <property type="term" value="C:endomembrane system"/>
    <property type="evidence" value="ECO:0007669"/>
    <property type="project" value="UniProtKB-SubCell"/>
</dbReference>
<reference evidence="14 15" key="1">
    <citation type="journal article" date="2019" name="Sci. Rep.">
        <title>A high-quality genome of Eragrostis curvula grass provides insights into Poaceae evolution and supports new strategies to enhance forage quality.</title>
        <authorList>
            <person name="Carballo J."/>
            <person name="Santos B.A.C.M."/>
            <person name="Zappacosta D."/>
            <person name="Garbus I."/>
            <person name="Selva J.P."/>
            <person name="Gallo C.A."/>
            <person name="Diaz A."/>
            <person name="Albertini E."/>
            <person name="Caccamo M."/>
            <person name="Echenique V."/>
        </authorList>
    </citation>
    <scope>NUCLEOTIDE SEQUENCE [LARGE SCALE GENOMIC DNA]</scope>
    <source>
        <strain evidence="15">cv. Victoria</strain>
        <tissue evidence="14">Leaf</tissue>
    </source>
</reference>
<feature type="transmembrane region" description="Helical" evidence="10">
    <location>
        <begin position="829"/>
        <end position="851"/>
    </location>
</feature>
<dbReference type="PANTHER" id="PTHR33389:SF3">
    <property type="entry name" value="OS07G0580700 PROTEIN"/>
    <property type="match status" value="1"/>
</dbReference>
<feature type="signal peptide" evidence="11">
    <location>
        <begin position="1"/>
        <end position="25"/>
    </location>
</feature>
<feature type="domain" description="SWEET-like" evidence="12">
    <location>
        <begin position="738"/>
        <end position="998"/>
    </location>
</feature>
<evidence type="ECO:0000256" key="9">
    <source>
        <dbReference type="ARBA" id="ARBA00023136"/>
    </source>
</evidence>
<evidence type="ECO:0000256" key="6">
    <source>
        <dbReference type="ARBA" id="ARBA00022692"/>
    </source>
</evidence>
<keyword evidence="11" id="KW-0732">Signal</keyword>
<feature type="transmembrane region" description="Helical" evidence="10">
    <location>
        <begin position="976"/>
        <end position="993"/>
    </location>
</feature>
<comment type="caution">
    <text evidence="14">The sequence shown here is derived from an EMBL/GenBank/DDBJ whole genome shotgun (WGS) entry which is preliminary data.</text>
</comment>
<name>A0A5J9VPW0_9POAL</name>
<comment type="subcellular location">
    <subcellularLocation>
        <location evidence="2">Endomembrane system</location>
        <topology evidence="2">Multi-pass membrane protein</topology>
    </subcellularLocation>
</comment>
<feature type="domain" description="DUF2921" evidence="13">
    <location>
        <begin position="43"/>
        <end position="272"/>
    </location>
</feature>
<dbReference type="OrthoDB" id="618601at2759"/>
<dbReference type="Gramene" id="TVU38239">
    <property type="protein sequence ID" value="TVU38239"/>
    <property type="gene ID" value="EJB05_11596"/>
</dbReference>
<accession>A0A5J9VPW0</accession>
<feature type="non-terminal residue" evidence="14">
    <location>
        <position position="1"/>
    </location>
</feature>
<evidence type="ECO:0000256" key="10">
    <source>
        <dbReference type="SAM" id="Phobius"/>
    </source>
</evidence>
<evidence type="ECO:0000256" key="2">
    <source>
        <dbReference type="ARBA" id="ARBA00004127"/>
    </source>
</evidence>
<keyword evidence="7" id="KW-0833">Ubl conjugation pathway</keyword>
<dbReference type="EMBL" id="RWGY01000007">
    <property type="protein sequence ID" value="TVU38239.1"/>
    <property type="molecule type" value="Genomic_DNA"/>
</dbReference>
<evidence type="ECO:0000256" key="3">
    <source>
        <dbReference type="ARBA" id="ARBA00004906"/>
    </source>
</evidence>
<feature type="transmembrane region" description="Helical" evidence="10">
    <location>
        <begin position="872"/>
        <end position="890"/>
    </location>
</feature>